<comment type="caution">
    <text evidence="4">The sequence shown here is derived from an EMBL/GenBank/DDBJ whole genome shotgun (WGS) entry which is preliminary data.</text>
</comment>
<dbReference type="FunCoup" id="A0A286USU9">
    <property type="interactions" value="26"/>
</dbReference>
<dbReference type="AlphaFoldDB" id="A0A286USU9"/>
<organism evidence="4 5">
    <name type="scientific">Pyrrhoderma noxium</name>
    <dbReference type="NCBI Taxonomy" id="2282107"/>
    <lineage>
        <taxon>Eukaryota</taxon>
        <taxon>Fungi</taxon>
        <taxon>Dikarya</taxon>
        <taxon>Basidiomycota</taxon>
        <taxon>Agaricomycotina</taxon>
        <taxon>Agaricomycetes</taxon>
        <taxon>Hymenochaetales</taxon>
        <taxon>Hymenochaetaceae</taxon>
        <taxon>Pyrrhoderma</taxon>
    </lineage>
</organism>
<dbReference type="InterPro" id="IPR011009">
    <property type="entry name" value="Kinase-like_dom_sf"/>
</dbReference>
<keyword evidence="5" id="KW-1185">Reference proteome</keyword>
<dbReference type="GO" id="GO:0005739">
    <property type="term" value="C:mitochondrion"/>
    <property type="evidence" value="ECO:0007669"/>
    <property type="project" value="TreeGrafter"/>
</dbReference>
<evidence type="ECO:0000256" key="2">
    <source>
        <dbReference type="SAM" id="MobiDB-lite"/>
    </source>
</evidence>
<name>A0A286USU9_9AGAM</name>
<dbReference type="EMBL" id="NBII01000002">
    <property type="protein sequence ID" value="PAV22535.1"/>
    <property type="molecule type" value="Genomic_DNA"/>
</dbReference>
<dbReference type="InterPro" id="IPR004147">
    <property type="entry name" value="ABC1_dom"/>
</dbReference>
<feature type="compositionally biased region" description="Basic and acidic residues" evidence="2">
    <location>
        <begin position="63"/>
        <end position="74"/>
    </location>
</feature>
<dbReference type="InParanoid" id="A0A286USU9"/>
<proteinExistence type="inferred from homology"/>
<dbReference type="InterPro" id="IPR052402">
    <property type="entry name" value="ADCK_kinase"/>
</dbReference>
<feature type="region of interest" description="Disordered" evidence="2">
    <location>
        <begin position="53"/>
        <end position="74"/>
    </location>
</feature>
<dbReference type="Pfam" id="PF03109">
    <property type="entry name" value="ABC1"/>
    <property type="match status" value="2"/>
</dbReference>
<dbReference type="OrthoDB" id="1290869at2759"/>
<evidence type="ECO:0000313" key="5">
    <source>
        <dbReference type="Proteomes" id="UP000217199"/>
    </source>
</evidence>
<evidence type="ECO:0000313" key="4">
    <source>
        <dbReference type="EMBL" id="PAV22535.1"/>
    </source>
</evidence>
<gene>
    <name evidence="4" type="ORF">PNOK_0249200</name>
</gene>
<dbReference type="Proteomes" id="UP000217199">
    <property type="component" value="Unassembled WGS sequence"/>
</dbReference>
<evidence type="ECO:0000256" key="1">
    <source>
        <dbReference type="ARBA" id="ARBA00009670"/>
    </source>
</evidence>
<dbReference type="STRING" id="2282107.A0A286USU9"/>
<dbReference type="PANTHER" id="PTHR45890:SF1">
    <property type="entry name" value="AARF DOMAIN CONTAINING KINASE 2"/>
    <property type="match status" value="1"/>
</dbReference>
<accession>A0A286USU9</accession>
<reference evidence="4 5" key="1">
    <citation type="journal article" date="2017" name="Mol. Ecol.">
        <title>Comparative and population genomic landscape of Phellinus noxius: A hypervariable fungus causing root rot in trees.</title>
        <authorList>
            <person name="Chung C.L."/>
            <person name="Lee T.J."/>
            <person name="Akiba M."/>
            <person name="Lee H.H."/>
            <person name="Kuo T.H."/>
            <person name="Liu D."/>
            <person name="Ke H.M."/>
            <person name="Yokoi T."/>
            <person name="Roa M.B."/>
            <person name="Lu M.J."/>
            <person name="Chang Y.Y."/>
            <person name="Ann P.J."/>
            <person name="Tsai J.N."/>
            <person name="Chen C.Y."/>
            <person name="Tzean S.S."/>
            <person name="Ota Y."/>
            <person name="Hattori T."/>
            <person name="Sahashi N."/>
            <person name="Liou R.F."/>
            <person name="Kikuchi T."/>
            <person name="Tsai I.J."/>
        </authorList>
    </citation>
    <scope>NUCLEOTIDE SEQUENCE [LARGE SCALE GENOMIC DNA]</scope>
    <source>
        <strain evidence="4 5">FFPRI411160</strain>
    </source>
</reference>
<sequence>MGPQVSERENSTVECLQKEFYQHQQHIIALVMSKIVNNAATEAVESGIFASERAKGGGSDTLMSEKDKEDSVKREAEVKVSEIHSVAEDAADAAQKKFPETAAQSKSVTDVLQHQLAEKTDAAAAEGEHDVQEAKSTGNSYLEQARNMGVATLATAQGYIEAGRNKLMSQQSGVPSGGEHHGVMASVYGAANSALNVTQTALGAAQERLTTHAEISKNIAQPDASNKATPYVQNVKETIQPQLDQAINTPLCEVRRSGGRERSGAIWWYDYLVSALERAGPTFIKLAQWAASRADLFPAELCTRMGLLHSGGKPHTINHTRRVIERVFQRPFEDVFEEFDQDPIGVGAIAQVHRAVLRKDLIPPSYLNPKRVRRQGAVVLDPSTPFDPPPSVPSDIVAVKVLHPRVDKYIRRDLQIMYFFAKSISLLPGMEWISLPEEVAAFGDLMAEQLDLRHESHNLLTFEQNFSQRKSAISFPRPLLSFSNQDILIEEYQNALSLELFLKNGGASYDIQLAELGLDAFLNMLLLDNFVHSDLHPGNIMIKFYKPSTGFLLKEMWASLRGTKHPDDFPIASSDDDNKVIDKLRELSHNPPAWRSELVSLSDQGYLPEIVFLDTGLVTTLNDKNRRNFLELFRAIAEFDGYRAGQLMVERCRTPSLAIDPETFALRMQNIVLSVKRKTFSLGQIKISDILSEVLRAVRQHHVKMESDFVNTVISVLLLEGIGRQLNPELDLFKSALPILRKLGRQMTAYESMESMKELPRSDLGAYLKLWVWLEARQFANSATVDFDELIRYDWLVPNI</sequence>
<dbReference type="CDD" id="cd13971">
    <property type="entry name" value="ADCK2-like"/>
    <property type="match status" value="1"/>
</dbReference>
<dbReference type="SUPFAM" id="SSF56112">
    <property type="entry name" value="Protein kinase-like (PK-like)"/>
    <property type="match status" value="1"/>
</dbReference>
<evidence type="ECO:0000259" key="3">
    <source>
        <dbReference type="Pfam" id="PF03109"/>
    </source>
</evidence>
<dbReference type="PANTHER" id="PTHR45890">
    <property type="entry name" value="AARF DOMAIN CONTAINING KINASE 2 (PREDICTED)"/>
    <property type="match status" value="1"/>
</dbReference>
<dbReference type="InterPro" id="IPR044095">
    <property type="entry name" value="ADCK2_dom"/>
</dbReference>
<comment type="similarity">
    <text evidence="1">Belongs to the protein kinase superfamily. ADCK protein kinase family.</text>
</comment>
<protein>
    <submittedName>
        <fullName evidence="4">ABC1-domain-containing</fullName>
    </submittedName>
</protein>
<feature type="domain" description="ABC1 atypical kinase-like" evidence="3">
    <location>
        <begin position="397"/>
        <end position="543"/>
    </location>
</feature>
<feature type="domain" description="ABC1 atypical kinase-like" evidence="3">
    <location>
        <begin position="313"/>
        <end position="358"/>
    </location>
</feature>